<keyword evidence="3" id="KW-1185">Reference proteome</keyword>
<sequence length="411" mass="47783">MMMTLKQHFINSLYYFLITAVLGFFLRLESTAFSVDIPTQYRFIVHTHSHIALLGWVYIALSSFIVYFFVEKWNINKHYRKVFWATQFCIIGMLIFFPIQGYALFSIIFSSLFLLVSYVFFGFILKHTKTQLKLKKSFLLIKYALLYMVISSLGPWALGAIMTTLGSESVWYKLAIYFYLHFQYNAWFVLAAIGLMVFLLEQSKVKIENRAFSKFIVLFNIGIVGTFFLSCLWASSHWSLYLLSNLGSLTLWIGLYYLWNSIKSEFSTFYLTLSNQSRFILQFLVLVFLLKLLVQTLSGIPYIAEIATSNLDVVIGYLHWFFLGFISLFLLFLASYLQWIKLSNFNLGLYLLAFILTEFLIFYRAATVVLQWAFLPNLNLYLAVASLLFSVSIIGISLQSIFAPQSKTQRF</sequence>
<keyword evidence="1" id="KW-0812">Transmembrane</keyword>
<comment type="caution">
    <text evidence="2">The sequence shown here is derived from an EMBL/GenBank/DDBJ whole genome shotgun (WGS) entry which is preliminary data.</text>
</comment>
<feature type="transmembrane region" description="Helical" evidence="1">
    <location>
        <begin position="82"/>
        <end position="99"/>
    </location>
</feature>
<gene>
    <name evidence="2" type="ORF">pgond44_13621</name>
</gene>
<dbReference type="EMBL" id="APLF01000019">
    <property type="protein sequence ID" value="EMY80087.1"/>
    <property type="molecule type" value="Genomic_DNA"/>
</dbReference>
<evidence type="ECO:0000313" key="2">
    <source>
        <dbReference type="EMBL" id="EMY80087.1"/>
    </source>
</evidence>
<dbReference type="eggNOG" id="COG2010">
    <property type="taxonomic scope" value="Bacteria"/>
</dbReference>
<proteinExistence type="predicted"/>
<dbReference type="Proteomes" id="UP000012317">
    <property type="component" value="Unassembled WGS sequence"/>
</dbReference>
<feature type="transmembrane region" description="Helical" evidence="1">
    <location>
        <begin position="212"/>
        <end position="235"/>
    </location>
</feature>
<evidence type="ECO:0000313" key="3">
    <source>
        <dbReference type="Proteomes" id="UP000012317"/>
    </source>
</evidence>
<feature type="transmembrane region" description="Helical" evidence="1">
    <location>
        <begin position="137"/>
        <end position="158"/>
    </location>
</feature>
<feature type="transmembrane region" description="Helical" evidence="1">
    <location>
        <begin position="279"/>
        <end position="297"/>
    </location>
</feature>
<feature type="transmembrane region" description="Helical" evidence="1">
    <location>
        <begin position="317"/>
        <end position="337"/>
    </location>
</feature>
<feature type="transmembrane region" description="Helical" evidence="1">
    <location>
        <begin position="178"/>
        <end position="200"/>
    </location>
</feature>
<organism evidence="2 3">
    <name type="scientific">Psychroflexus gondwanensis ACAM 44</name>
    <dbReference type="NCBI Taxonomy" id="1189619"/>
    <lineage>
        <taxon>Bacteria</taxon>
        <taxon>Pseudomonadati</taxon>
        <taxon>Bacteroidota</taxon>
        <taxon>Flavobacteriia</taxon>
        <taxon>Flavobacteriales</taxon>
        <taxon>Flavobacteriaceae</taxon>
        <taxon>Psychroflexus</taxon>
    </lineage>
</organism>
<feature type="transmembrane region" description="Helical" evidence="1">
    <location>
        <begin position="50"/>
        <end position="70"/>
    </location>
</feature>
<dbReference type="AlphaFoldDB" id="N1WS86"/>
<dbReference type="STRING" id="1189619.pgond44_13621"/>
<reference evidence="2 3" key="1">
    <citation type="journal article" date="2014" name="Genome Biol. Evol.">
        <title>Extensive gene acquisition in the extremely psychrophilic bacterial species Psychroflexus torquis and the link to sea-ice ecosystem specialism.</title>
        <authorList>
            <person name="Feng S."/>
            <person name="Powell S.M."/>
            <person name="Wilson R."/>
            <person name="Bowman J.P."/>
        </authorList>
    </citation>
    <scope>NUCLEOTIDE SEQUENCE [LARGE SCALE GENOMIC DNA]</scope>
    <source>
        <strain evidence="2 3">ACAM 44</strain>
    </source>
</reference>
<keyword evidence="1" id="KW-1133">Transmembrane helix</keyword>
<protein>
    <submittedName>
        <fullName evidence="2">Uncharacterized protein</fullName>
    </submittedName>
</protein>
<keyword evidence="1" id="KW-0472">Membrane</keyword>
<feature type="transmembrane region" description="Helical" evidence="1">
    <location>
        <begin position="105"/>
        <end position="125"/>
    </location>
</feature>
<name>N1WS86_9FLAO</name>
<feature type="transmembrane region" description="Helical" evidence="1">
    <location>
        <begin position="349"/>
        <end position="374"/>
    </location>
</feature>
<feature type="transmembrane region" description="Helical" evidence="1">
    <location>
        <begin position="241"/>
        <end position="259"/>
    </location>
</feature>
<evidence type="ECO:0000256" key="1">
    <source>
        <dbReference type="SAM" id="Phobius"/>
    </source>
</evidence>
<feature type="transmembrane region" description="Helical" evidence="1">
    <location>
        <begin position="380"/>
        <end position="402"/>
    </location>
</feature>
<dbReference type="PATRIC" id="fig|1189619.4.peg.2808"/>
<accession>N1WS86</accession>